<dbReference type="GO" id="GO:0016787">
    <property type="term" value="F:hydrolase activity"/>
    <property type="evidence" value="ECO:0007669"/>
    <property type="project" value="UniProtKB-KW"/>
</dbReference>
<comment type="similarity">
    <text evidence="2">Belongs to the purine nucleoside phosphorylase YfiH/LACC1 family.</text>
</comment>
<evidence type="ECO:0000256" key="5">
    <source>
        <dbReference type="ARBA" id="ARBA00022801"/>
    </source>
</evidence>
<name>A0A2U8FF20_9HELI</name>
<dbReference type="SUPFAM" id="SSF64438">
    <property type="entry name" value="CNF1/YfiH-like putative cysteine hydrolases"/>
    <property type="match status" value="1"/>
</dbReference>
<keyword evidence="5" id="KW-0378">Hydrolase</keyword>
<dbReference type="Proteomes" id="UP000244890">
    <property type="component" value="Chromosome"/>
</dbReference>
<evidence type="ECO:0000256" key="7">
    <source>
        <dbReference type="ARBA" id="ARBA00047989"/>
    </source>
</evidence>
<comment type="catalytic activity">
    <reaction evidence="7">
        <text>adenosine + H2O + H(+) = inosine + NH4(+)</text>
        <dbReference type="Rhea" id="RHEA:24408"/>
        <dbReference type="ChEBI" id="CHEBI:15377"/>
        <dbReference type="ChEBI" id="CHEBI:15378"/>
        <dbReference type="ChEBI" id="CHEBI:16335"/>
        <dbReference type="ChEBI" id="CHEBI:17596"/>
        <dbReference type="ChEBI" id="CHEBI:28938"/>
        <dbReference type="EC" id="3.5.4.4"/>
    </reaction>
    <physiologicalReaction direction="left-to-right" evidence="7">
        <dbReference type="Rhea" id="RHEA:24409"/>
    </physiologicalReaction>
</comment>
<gene>
    <name evidence="10" type="ORF">CDV25_08970</name>
</gene>
<sequence length="220" mass="24904">MIVKFWFSPSHINIAFHAGNNTQEKILENRKNSLEMGYTLKNLAYLNQIHGSSIIRANKGGLLGDGDGILINKKGIVGMIMVADCNPILLFDRKRQVLIMLHAGRVGIERGIVLEGLRVFKEQYQSCIENIFVYVGPSIRVCCYEVGEEVFRDESLLKGKVIKGNKIYLDLLAVLKEQFQQEGVQDKNITISPHCTCCSLEFFSYRRDKHCGRFGLFATL</sequence>
<comment type="catalytic activity">
    <reaction evidence="8">
        <text>adenosine + phosphate = alpha-D-ribose 1-phosphate + adenine</text>
        <dbReference type="Rhea" id="RHEA:27642"/>
        <dbReference type="ChEBI" id="CHEBI:16335"/>
        <dbReference type="ChEBI" id="CHEBI:16708"/>
        <dbReference type="ChEBI" id="CHEBI:43474"/>
        <dbReference type="ChEBI" id="CHEBI:57720"/>
        <dbReference type="EC" id="2.4.2.1"/>
    </reaction>
    <physiologicalReaction direction="left-to-right" evidence="8">
        <dbReference type="Rhea" id="RHEA:27643"/>
    </physiologicalReaction>
</comment>
<evidence type="ECO:0008006" key="12">
    <source>
        <dbReference type="Google" id="ProtNLM"/>
    </source>
</evidence>
<evidence type="ECO:0000256" key="4">
    <source>
        <dbReference type="ARBA" id="ARBA00022723"/>
    </source>
</evidence>
<comment type="catalytic activity">
    <reaction evidence="9">
        <text>S-methyl-5'-thioadenosine + phosphate = 5-(methylsulfanyl)-alpha-D-ribose 1-phosphate + adenine</text>
        <dbReference type="Rhea" id="RHEA:11852"/>
        <dbReference type="ChEBI" id="CHEBI:16708"/>
        <dbReference type="ChEBI" id="CHEBI:17509"/>
        <dbReference type="ChEBI" id="CHEBI:43474"/>
        <dbReference type="ChEBI" id="CHEBI:58533"/>
        <dbReference type="EC" id="2.4.2.28"/>
    </reaction>
    <physiologicalReaction direction="left-to-right" evidence="9">
        <dbReference type="Rhea" id="RHEA:11853"/>
    </physiologicalReaction>
</comment>
<dbReference type="EMBL" id="CP021886">
    <property type="protein sequence ID" value="AWI34880.1"/>
    <property type="molecule type" value="Genomic_DNA"/>
</dbReference>
<reference evidence="10 11" key="1">
    <citation type="submission" date="2017-06" db="EMBL/GenBank/DDBJ databases">
        <title>Complete genome of Helicobacter apodemus.</title>
        <authorList>
            <person name="Cho S."/>
        </authorList>
    </citation>
    <scope>NUCLEOTIDE SEQUENCE [LARGE SCALE GENOMIC DNA]</scope>
    <source>
        <strain evidence="11">SNUVETPUB-15-01</strain>
    </source>
</reference>
<evidence type="ECO:0000256" key="8">
    <source>
        <dbReference type="ARBA" id="ARBA00048968"/>
    </source>
</evidence>
<dbReference type="GO" id="GO:0017061">
    <property type="term" value="F:S-methyl-5-thioadenosine phosphorylase activity"/>
    <property type="evidence" value="ECO:0007669"/>
    <property type="project" value="UniProtKB-EC"/>
</dbReference>
<keyword evidence="6" id="KW-0862">Zinc</keyword>
<dbReference type="Gene3D" id="3.60.140.10">
    <property type="entry name" value="CNF1/YfiH-like putative cysteine hydrolases"/>
    <property type="match status" value="1"/>
</dbReference>
<accession>A0A2U8FF20</accession>
<keyword evidence="4" id="KW-0479">Metal-binding</keyword>
<evidence type="ECO:0000313" key="10">
    <source>
        <dbReference type="EMBL" id="AWI34880.1"/>
    </source>
</evidence>
<dbReference type="PANTHER" id="PTHR30616:SF2">
    <property type="entry name" value="PURINE NUCLEOSIDE PHOSPHORYLASE LACC1"/>
    <property type="match status" value="1"/>
</dbReference>
<protein>
    <recommendedName>
        <fullName evidence="12">Laccase domain-containing protein</fullName>
    </recommendedName>
</protein>
<dbReference type="KEGG" id="had:CDV25_08970"/>
<dbReference type="Pfam" id="PF02578">
    <property type="entry name" value="Cu-oxidase_4"/>
    <property type="match status" value="1"/>
</dbReference>
<evidence type="ECO:0000256" key="1">
    <source>
        <dbReference type="ARBA" id="ARBA00000553"/>
    </source>
</evidence>
<evidence type="ECO:0000256" key="9">
    <source>
        <dbReference type="ARBA" id="ARBA00049893"/>
    </source>
</evidence>
<evidence type="ECO:0000256" key="3">
    <source>
        <dbReference type="ARBA" id="ARBA00022679"/>
    </source>
</evidence>
<keyword evidence="3" id="KW-0808">Transferase</keyword>
<dbReference type="PANTHER" id="PTHR30616">
    <property type="entry name" value="UNCHARACTERIZED PROTEIN YFIH"/>
    <property type="match status" value="1"/>
</dbReference>
<dbReference type="GO" id="GO:0005507">
    <property type="term" value="F:copper ion binding"/>
    <property type="evidence" value="ECO:0007669"/>
    <property type="project" value="TreeGrafter"/>
</dbReference>
<dbReference type="InterPro" id="IPR011324">
    <property type="entry name" value="Cytotoxic_necrot_fac-like_cat"/>
</dbReference>
<proteinExistence type="inferred from homology"/>
<evidence type="ECO:0000256" key="2">
    <source>
        <dbReference type="ARBA" id="ARBA00007353"/>
    </source>
</evidence>
<dbReference type="AlphaFoldDB" id="A0A2U8FF20"/>
<dbReference type="InterPro" id="IPR038371">
    <property type="entry name" value="Cu_polyphenol_OxRdtase_sf"/>
</dbReference>
<evidence type="ECO:0000256" key="6">
    <source>
        <dbReference type="ARBA" id="ARBA00022833"/>
    </source>
</evidence>
<comment type="catalytic activity">
    <reaction evidence="1">
        <text>inosine + phosphate = alpha-D-ribose 1-phosphate + hypoxanthine</text>
        <dbReference type="Rhea" id="RHEA:27646"/>
        <dbReference type="ChEBI" id="CHEBI:17368"/>
        <dbReference type="ChEBI" id="CHEBI:17596"/>
        <dbReference type="ChEBI" id="CHEBI:43474"/>
        <dbReference type="ChEBI" id="CHEBI:57720"/>
        <dbReference type="EC" id="2.4.2.1"/>
    </reaction>
    <physiologicalReaction direction="left-to-right" evidence="1">
        <dbReference type="Rhea" id="RHEA:27647"/>
    </physiologicalReaction>
</comment>
<organism evidence="10 11">
    <name type="scientific">Helicobacter apodemus</name>
    <dbReference type="NCBI Taxonomy" id="135569"/>
    <lineage>
        <taxon>Bacteria</taxon>
        <taxon>Pseudomonadati</taxon>
        <taxon>Campylobacterota</taxon>
        <taxon>Epsilonproteobacteria</taxon>
        <taxon>Campylobacterales</taxon>
        <taxon>Helicobacteraceae</taxon>
        <taxon>Helicobacter</taxon>
    </lineage>
</organism>
<evidence type="ECO:0000313" key="11">
    <source>
        <dbReference type="Proteomes" id="UP000244890"/>
    </source>
</evidence>
<dbReference type="OrthoDB" id="4279at2"/>
<dbReference type="CDD" id="cd16833">
    <property type="entry name" value="YfiH"/>
    <property type="match status" value="1"/>
</dbReference>
<dbReference type="InterPro" id="IPR003730">
    <property type="entry name" value="Cu_polyphenol_OxRdtase"/>
</dbReference>